<dbReference type="Pfam" id="PF01381">
    <property type="entry name" value="HTH_3"/>
    <property type="match status" value="1"/>
</dbReference>
<evidence type="ECO:0000313" key="2">
    <source>
        <dbReference type="EMBL" id="PWK19444.1"/>
    </source>
</evidence>
<dbReference type="RefSeq" id="WP_109744629.1">
    <property type="nucleotide sequence ID" value="NZ_QGGO01000027.1"/>
</dbReference>
<feature type="domain" description="HTH cro/C1-type" evidence="1">
    <location>
        <begin position="13"/>
        <end position="67"/>
    </location>
</feature>
<reference evidence="2 3" key="1">
    <citation type="submission" date="2018-05" db="EMBL/GenBank/DDBJ databases">
        <title>Genomic Encyclopedia of Archaeal and Bacterial Type Strains, Phase II (KMG-II): from individual species to whole genera.</title>
        <authorList>
            <person name="Goeker M."/>
        </authorList>
    </citation>
    <scope>NUCLEOTIDE SEQUENCE [LARGE SCALE GENOMIC DNA]</scope>
    <source>
        <strain evidence="2 3">DSM 22214</strain>
    </source>
</reference>
<dbReference type="InterPro" id="IPR010982">
    <property type="entry name" value="Lambda_DNA-bd_dom_sf"/>
</dbReference>
<comment type="caution">
    <text evidence="2">The sequence shown here is derived from an EMBL/GenBank/DDBJ whole genome shotgun (WGS) entry which is preliminary data.</text>
</comment>
<evidence type="ECO:0000313" key="3">
    <source>
        <dbReference type="Proteomes" id="UP000245489"/>
    </source>
</evidence>
<organism evidence="2 3">
    <name type="scientific">Arcicella aurantiaca</name>
    <dbReference type="NCBI Taxonomy" id="591202"/>
    <lineage>
        <taxon>Bacteria</taxon>
        <taxon>Pseudomonadati</taxon>
        <taxon>Bacteroidota</taxon>
        <taxon>Cytophagia</taxon>
        <taxon>Cytophagales</taxon>
        <taxon>Flectobacillaceae</taxon>
        <taxon>Arcicella</taxon>
    </lineage>
</organism>
<dbReference type="SUPFAM" id="SSF47413">
    <property type="entry name" value="lambda repressor-like DNA-binding domains"/>
    <property type="match status" value="1"/>
</dbReference>
<keyword evidence="3" id="KW-1185">Reference proteome</keyword>
<dbReference type="PROSITE" id="PS50943">
    <property type="entry name" value="HTH_CROC1"/>
    <property type="match status" value="1"/>
</dbReference>
<dbReference type="EMBL" id="QGGO01000027">
    <property type="protein sequence ID" value="PWK19444.1"/>
    <property type="molecule type" value="Genomic_DNA"/>
</dbReference>
<sequence>MQIIQHETFGELIRHCREEKNLPLRKVAAVLDVDTSTLSKMEKNLRHPNREHIEKLAELFGLNTEELRLAFLSDRVAYQLAQEPISEQVLRVAEEKIKYIRSKNIVQGVLEF</sequence>
<proteinExistence type="predicted"/>
<protein>
    <submittedName>
        <fullName evidence="2">Helix-turn-helix protein</fullName>
    </submittedName>
</protein>
<dbReference type="InterPro" id="IPR001387">
    <property type="entry name" value="Cro/C1-type_HTH"/>
</dbReference>
<accession>A0A316DMZ6</accession>
<dbReference type="Gene3D" id="1.10.260.40">
    <property type="entry name" value="lambda repressor-like DNA-binding domains"/>
    <property type="match status" value="1"/>
</dbReference>
<dbReference type="AlphaFoldDB" id="A0A316DMZ6"/>
<name>A0A316DMZ6_9BACT</name>
<dbReference type="OrthoDB" id="4762426at2"/>
<dbReference type="CDD" id="cd00093">
    <property type="entry name" value="HTH_XRE"/>
    <property type="match status" value="1"/>
</dbReference>
<evidence type="ECO:0000259" key="1">
    <source>
        <dbReference type="PROSITE" id="PS50943"/>
    </source>
</evidence>
<dbReference type="SMART" id="SM00530">
    <property type="entry name" value="HTH_XRE"/>
    <property type="match status" value="1"/>
</dbReference>
<dbReference type="Proteomes" id="UP000245489">
    <property type="component" value="Unassembled WGS sequence"/>
</dbReference>
<gene>
    <name evidence="2" type="ORF">LV89_03960</name>
</gene>
<dbReference type="GO" id="GO:0003677">
    <property type="term" value="F:DNA binding"/>
    <property type="evidence" value="ECO:0007669"/>
    <property type="project" value="InterPro"/>
</dbReference>